<evidence type="ECO:0000313" key="6">
    <source>
        <dbReference type="Proteomes" id="UP000094527"/>
    </source>
</evidence>
<feature type="compositionally biased region" description="Polar residues" evidence="2">
    <location>
        <begin position="732"/>
        <end position="743"/>
    </location>
</feature>
<keyword evidence="6" id="KW-1185">Reference proteome</keyword>
<dbReference type="Proteomes" id="UP000094527">
    <property type="component" value="Unassembled WGS sequence"/>
</dbReference>
<dbReference type="PANTHER" id="PTHR28441:SF2">
    <property type="entry name" value="PROTEIN FAM91A1"/>
    <property type="match status" value="1"/>
</dbReference>
<evidence type="ECO:0000259" key="4">
    <source>
        <dbReference type="Pfam" id="PF14648"/>
    </source>
</evidence>
<organism evidence="5 6">
    <name type="scientific">Orchesella cincta</name>
    <name type="common">Springtail</name>
    <name type="synonym">Podura cincta</name>
    <dbReference type="NCBI Taxonomy" id="48709"/>
    <lineage>
        <taxon>Eukaryota</taxon>
        <taxon>Metazoa</taxon>
        <taxon>Ecdysozoa</taxon>
        <taxon>Arthropoda</taxon>
        <taxon>Hexapoda</taxon>
        <taxon>Collembola</taxon>
        <taxon>Entomobryomorpha</taxon>
        <taxon>Entomobryoidea</taxon>
        <taxon>Orchesellidae</taxon>
        <taxon>Orchesellinae</taxon>
        <taxon>Orchesella</taxon>
    </lineage>
</organism>
<dbReference type="InterPro" id="IPR039199">
    <property type="entry name" value="FAM91"/>
</dbReference>
<name>A0A1D2NDJ8_ORCCI</name>
<dbReference type="Pfam" id="PF14648">
    <property type="entry name" value="FAM91_C"/>
    <property type="match status" value="1"/>
</dbReference>
<dbReference type="EMBL" id="LJIJ01000088">
    <property type="protein sequence ID" value="ODN03046.1"/>
    <property type="molecule type" value="Genomic_DNA"/>
</dbReference>
<feature type="compositionally biased region" description="Acidic residues" evidence="2">
    <location>
        <begin position="715"/>
        <end position="727"/>
    </location>
</feature>
<reference evidence="5 6" key="1">
    <citation type="journal article" date="2016" name="Genome Biol. Evol.">
        <title>Gene Family Evolution Reflects Adaptation to Soil Environmental Stressors in the Genome of the Collembolan Orchesella cincta.</title>
        <authorList>
            <person name="Faddeeva-Vakhrusheva A."/>
            <person name="Derks M.F."/>
            <person name="Anvar S.Y."/>
            <person name="Agamennone V."/>
            <person name="Suring W."/>
            <person name="Smit S."/>
            <person name="van Straalen N.M."/>
            <person name="Roelofs D."/>
        </authorList>
    </citation>
    <scope>NUCLEOTIDE SEQUENCE [LARGE SCALE GENOMIC DNA]</scope>
    <source>
        <tissue evidence="5">Mixed pool</tissue>
    </source>
</reference>
<feature type="domain" description="FAM91 C-terminal" evidence="4">
    <location>
        <begin position="378"/>
        <end position="893"/>
    </location>
</feature>
<comment type="caution">
    <text evidence="5">The sequence shown here is derived from an EMBL/GenBank/DDBJ whole genome shotgun (WGS) entry which is preliminary data.</text>
</comment>
<evidence type="ECO:0000256" key="2">
    <source>
        <dbReference type="SAM" id="MobiDB-lite"/>
    </source>
</evidence>
<accession>A0A1D2NDJ8</accession>
<evidence type="ECO:0000313" key="5">
    <source>
        <dbReference type="EMBL" id="ODN03046.1"/>
    </source>
</evidence>
<protein>
    <submittedName>
        <fullName evidence="5">Protein FAM91A1</fullName>
    </submittedName>
</protein>
<dbReference type="STRING" id="48709.A0A1D2NDJ8"/>
<comment type="similarity">
    <text evidence="1">Belongs to the FAM91 family.</text>
</comment>
<evidence type="ECO:0000256" key="1">
    <source>
        <dbReference type="ARBA" id="ARBA00010319"/>
    </source>
</evidence>
<dbReference type="Pfam" id="PF14647">
    <property type="entry name" value="FAM91_N"/>
    <property type="match status" value="1"/>
</dbReference>
<dbReference type="OMA" id="HYESFPF"/>
<proteinExistence type="inferred from homology"/>
<gene>
    <name evidence="5" type="ORF">Ocin01_03624</name>
</gene>
<dbReference type="PANTHER" id="PTHR28441">
    <property type="entry name" value="PROTEIN FAM91A1"/>
    <property type="match status" value="1"/>
</dbReference>
<sequence>MDSNPEVEQFIIKKVPWVSLPPKVKEILGNSQKGYEKAVVIYSVRNQLRYSESLVKAVLKDEPKYYEDVVAYSKNKLMLYPYHLSDRIVKGLRITPFQYYISIIEKIMEQEKSYDSLPNFTAADCLRLLGIGRNQYIDLMNQHRSSRKLFRRKPPRELLPTKPINVAIEPWFVIQHGYITEEDIAATKPVERLIIDHLIDNGGQPAGTVDYDCVHSLYKKGLIYVDVPIQNDDYIVVPPLEGFVMNRVLGDYFETLLYKIFVSIDEHTSVGELADVLDIDSQLVKNAVSLYCRLGFAYKKNLDFGYGTLDPSWKKYQNQLSAKNRSSYIAPDESLLDKELNAAVSGDNDDVSTSANTAASSESSVFSIPHSNSFCNPNKRIAFLYDSTLTAFLMMGNLSPGLKNHAVTMFEVGKMTDESLDSFLCELENVSCAEGEGEAQRYFEHAMTLRKTILFLRNNPNIGSMGVDLLRCESLLNLEKSTCSRLLNKNYQFMVSMAPLSYEVTPICCVTLPHFGPIIPQINSVWFKLFLYSVTNSGPTSLLMPKGSILYELPEELEHSEKYLVTSWGHDPSVMPGSSALFTLNDALPHSAVFIQAYGLEGESSVVIVPFPFNDGDKRKTDESHSSDNNTSMSPLLQSYKKWAKHPAIIKLARVLDLERNCGYITMMNTRGSSSLSNRNTADNYLCILSEPVMPVPDSQNHLRNPKLTSLPEEPNSDDDEDDEEEEFHVISNKTTEPSNGFKSDQCAKLYQEELEMELSNAPSQAYDLPNAVKPTGFDSRQQRIESLRLDLSIEESKTDSASLNRNNTVGAQQTKVKTDKSWFDDWTLLDCHFGVPLFDGSVSQIVCEKILSNSLWEDQSLSQLLKSNTELASRFSEFINSLEVSASSEEDIPLPTKNYYCHNGRITVYEDFD</sequence>
<dbReference type="InterPro" id="IPR028097">
    <property type="entry name" value="FAM91_C_dom"/>
</dbReference>
<evidence type="ECO:0000259" key="3">
    <source>
        <dbReference type="Pfam" id="PF14647"/>
    </source>
</evidence>
<dbReference type="OrthoDB" id="275996at2759"/>
<feature type="domain" description="FAM91 N-terminal" evidence="3">
    <location>
        <begin position="11"/>
        <end position="313"/>
    </location>
</feature>
<dbReference type="InterPro" id="IPR028091">
    <property type="entry name" value="FAM91_N_dom"/>
</dbReference>
<dbReference type="AlphaFoldDB" id="A0A1D2NDJ8"/>
<feature type="region of interest" description="Disordered" evidence="2">
    <location>
        <begin position="696"/>
        <end position="744"/>
    </location>
</feature>